<gene>
    <name evidence="1" type="ORF">MM415B00892_0025</name>
</gene>
<protein>
    <submittedName>
        <fullName evidence="1">Putative HNH endonuclease</fullName>
    </submittedName>
</protein>
<evidence type="ECO:0000313" key="1">
    <source>
        <dbReference type="EMBL" id="QJA61799.1"/>
    </source>
</evidence>
<sequence length="176" mass="20574">MAYCQCGCGAEIDDSKTFLWGHNQKGVKHPYVKRGEENPNWKGGKPYLNTDGYFVRNVTSGSRLVHREIAEKILRRSLPEKSVVHHVNGKPADNFGDNFVVCEDNTYHALLHKRTRAFKACGHADWLRCYLCKEYDNPENIKKGERMQYHLRCTRKYYWDKKIKKGKEKEHETAIV</sequence>
<dbReference type="GO" id="GO:0004519">
    <property type="term" value="F:endonuclease activity"/>
    <property type="evidence" value="ECO:0007669"/>
    <property type="project" value="UniProtKB-KW"/>
</dbReference>
<dbReference type="EMBL" id="MT141453">
    <property type="protein sequence ID" value="QJA61799.1"/>
    <property type="molecule type" value="Genomic_DNA"/>
</dbReference>
<dbReference type="AlphaFoldDB" id="A0A6M3IVU0"/>
<keyword evidence="1" id="KW-0540">Nuclease</keyword>
<reference evidence="1" key="1">
    <citation type="submission" date="2020-03" db="EMBL/GenBank/DDBJ databases">
        <title>The deep terrestrial virosphere.</title>
        <authorList>
            <person name="Holmfeldt K."/>
            <person name="Nilsson E."/>
            <person name="Simone D."/>
            <person name="Lopez-Fernandez M."/>
            <person name="Wu X."/>
            <person name="de Brujin I."/>
            <person name="Lundin D."/>
            <person name="Andersson A."/>
            <person name="Bertilsson S."/>
            <person name="Dopson M."/>
        </authorList>
    </citation>
    <scope>NUCLEOTIDE SEQUENCE</scope>
    <source>
        <strain evidence="1">MM415B00892</strain>
    </source>
</reference>
<dbReference type="InterPro" id="IPR044925">
    <property type="entry name" value="His-Me_finger_sf"/>
</dbReference>
<keyword evidence="1" id="KW-0378">Hydrolase</keyword>
<accession>A0A6M3IVU0</accession>
<dbReference type="Gene3D" id="3.90.75.20">
    <property type="match status" value="1"/>
</dbReference>
<keyword evidence="1" id="KW-0255">Endonuclease</keyword>
<dbReference type="SUPFAM" id="SSF54060">
    <property type="entry name" value="His-Me finger endonucleases"/>
    <property type="match status" value="1"/>
</dbReference>
<proteinExistence type="predicted"/>
<name>A0A6M3IVU0_9ZZZZ</name>
<organism evidence="1">
    <name type="scientific">viral metagenome</name>
    <dbReference type="NCBI Taxonomy" id="1070528"/>
    <lineage>
        <taxon>unclassified sequences</taxon>
        <taxon>metagenomes</taxon>
        <taxon>organismal metagenomes</taxon>
    </lineage>
</organism>